<feature type="compositionally biased region" description="Polar residues" evidence="1">
    <location>
        <begin position="82"/>
        <end position="92"/>
    </location>
</feature>
<organism evidence="2 3">
    <name type="scientific">Blattamonas nauphoetae</name>
    <dbReference type="NCBI Taxonomy" id="2049346"/>
    <lineage>
        <taxon>Eukaryota</taxon>
        <taxon>Metamonada</taxon>
        <taxon>Preaxostyla</taxon>
        <taxon>Oxymonadida</taxon>
        <taxon>Blattamonas</taxon>
    </lineage>
</organism>
<comment type="caution">
    <text evidence="2">The sequence shown here is derived from an EMBL/GenBank/DDBJ whole genome shotgun (WGS) entry which is preliminary data.</text>
</comment>
<accession>A0ABQ9YKK7</accession>
<reference evidence="2 3" key="1">
    <citation type="journal article" date="2022" name="bioRxiv">
        <title>Genomics of Preaxostyla Flagellates Illuminates Evolutionary Transitions and the Path Towards Mitochondrial Loss.</title>
        <authorList>
            <person name="Novak L.V.F."/>
            <person name="Treitli S.C."/>
            <person name="Pyrih J."/>
            <person name="Halakuc P."/>
            <person name="Pipaliya S.V."/>
            <person name="Vacek V."/>
            <person name="Brzon O."/>
            <person name="Soukal P."/>
            <person name="Eme L."/>
            <person name="Dacks J.B."/>
            <person name="Karnkowska A."/>
            <person name="Elias M."/>
            <person name="Hampl V."/>
        </authorList>
    </citation>
    <scope>NUCLEOTIDE SEQUENCE [LARGE SCALE GENOMIC DNA]</scope>
    <source>
        <strain evidence="2">NAU3</strain>
        <tissue evidence="2">Gut</tissue>
    </source>
</reference>
<feature type="region of interest" description="Disordered" evidence="1">
    <location>
        <begin position="120"/>
        <end position="145"/>
    </location>
</feature>
<feature type="compositionally biased region" description="Basic and acidic residues" evidence="1">
    <location>
        <begin position="93"/>
        <end position="103"/>
    </location>
</feature>
<keyword evidence="3" id="KW-1185">Reference proteome</keyword>
<name>A0ABQ9YKK7_9EUKA</name>
<feature type="compositionally biased region" description="Basic residues" evidence="1">
    <location>
        <begin position="129"/>
        <end position="138"/>
    </location>
</feature>
<feature type="region of interest" description="Disordered" evidence="1">
    <location>
        <begin position="82"/>
        <end position="103"/>
    </location>
</feature>
<gene>
    <name evidence="2" type="ORF">BLNAU_823</name>
</gene>
<evidence type="ECO:0000313" key="2">
    <source>
        <dbReference type="EMBL" id="KAK2964292.1"/>
    </source>
</evidence>
<proteinExistence type="predicted"/>
<dbReference type="EMBL" id="JARBJD010000003">
    <property type="protein sequence ID" value="KAK2964292.1"/>
    <property type="molecule type" value="Genomic_DNA"/>
</dbReference>
<evidence type="ECO:0000256" key="1">
    <source>
        <dbReference type="SAM" id="MobiDB-lite"/>
    </source>
</evidence>
<dbReference type="Proteomes" id="UP001281761">
    <property type="component" value="Unassembled WGS sequence"/>
</dbReference>
<evidence type="ECO:0000313" key="3">
    <source>
        <dbReference type="Proteomes" id="UP001281761"/>
    </source>
</evidence>
<protein>
    <submittedName>
        <fullName evidence="2">Uncharacterized protein</fullName>
    </submittedName>
</protein>
<sequence>MQRSLREKEAAMKILLLELSGKGSEEKRKGLAMIAENERAEEERLQNGMKGHERERTAEINALRDDVTVLEEVRKCRQSRCQTECNENQHQQTSDKDTPDAVIPGHERRTVEQFVANPAEYGRAWPDKNRRRLLRRGGRAPEDRS</sequence>